<keyword evidence="3" id="KW-1185">Reference proteome</keyword>
<protein>
    <submittedName>
        <fullName evidence="2">Uncharacterized protein</fullName>
    </submittedName>
</protein>
<accession>A0ABQ9GBP1</accession>
<sequence length="103" mass="11458">MYLRCALAVKQVKLSIGHKRLPEGDASVRDARYATPEQSVMTNEGDAQRGRTGVEAFQRETRTVAVLKSSLASLCRRREWPSGEWVGSPEKGRQTIRGGSRIN</sequence>
<name>A0ABQ9GBP1_9NEOP</name>
<evidence type="ECO:0000313" key="2">
    <source>
        <dbReference type="EMBL" id="KAJ8868486.1"/>
    </source>
</evidence>
<dbReference type="EMBL" id="JARBHB010000014">
    <property type="protein sequence ID" value="KAJ8868486.1"/>
    <property type="molecule type" value="Genomic_DNA"/>
</dbReference>
<proteinExistence type="predicted"/>
<dbReference type="Proteomes" id="UP001159363">
    <property type="component" value="Chromosome 13"/>
</dbReference>
<feature type="region of interest" description="Disordered" evidence="1">
    <location>
        <begin position="27"/>
        <end position="53"/>
    </location>
</feature>
<reference evidence="2 3" key="1">
    <citation type="submission" date="2023-02" db="EMBL/GenBank/DDBJ databases">
        <title>LHISI_Scaffold_Assembly.</title>
        <authorList>
            <person name="Stuart O.P."/>
            <person name="Cleave R."/>
            <person name="Magrath M.J.L."/>
            <person name="Mikheyev A.S."/>
        </authorList>
    </citation>
    <scope>NUCLEOTIDE SEQUENCE [LARGE SCALE GENOMIC DNA]</scope>
    <source>
        <strain evidence="2">Daus_M_001</strain>
        <tissue evidence="2">Leg muscle</tissue>
    </source>
</reference>
<evidence type="ECO:0000313" key="3">
    <source>
        <dbReference type="Proteomes" id="UP001159363"/>
    </source>
</evidence>
<feature type="region of interest" description="Disordered" evidence="1">
    <location>
        <begin position="82"/>
        <end position="103"/>
    </location>
</feature>
<gene>
    <name evidence="2" type="ORF">PR048_030014</name>
</gene>
<organism evidence="2 3">
    <name type="scientific">Dryococelus australis</name>
    <dbReference type="NCBI Taxonomy" id="614101"/>
    <lineage>
        <taxon>Eukaryota</taxon>
        <taxon>Metazoa</taxon>
        <taxon>Ecdysozoa</taxon>
        <taxon>Arthropoda</taxon>
        <taxon>Hexapoda</taxon>
        <taxon>Insecta</taxon>
        <taxon>Pterygota</taxon>
        <taxon>Neoptera</taxon>
        <taxon>Polyneoptera</taxon>
        <taxon>Phasmatodea</taxon>
        <taxon>Verophasmatodea</taxon>
        <taxon>Anareolatae</taxon>
        <taxon>Phasmatidae</taxon>
        <taxon>Eurycanthinae</taxon>
        <taxon>Dryococelus</taxon>
    </lineage>
</organism>
<comment type="caution">
    <text evidence="2">The sequence shown here is derived from an EMBL/GenBank/DDBJ whole genome shotgun (WGS) entry which is preliminary data.</text>
</comment>
<evidence type="ECO:0000256" key="1">
    <source>
        <dbReference type="SAM" id="MobiDB-lite"/>
    </source>
</evidence>